<comment type="caution">
    <text evidence="2">The sequence shown here is derived from an EMBL/GenBank/DDBJ whole genome shotgun (WGS) entry which is preliminary data.</text>
</comment>
<protein>
    <recommendedName>
        <fullName evidence="4">Secreted protein</fullName>
    </recommendedName>
</protein>
<feature type="compositionally biased region" description="Low complexity" evidence="1">
    <location>
        <begin position="177"/>
        <end position="192"/>
    </location>
</feature>
<dbReference type="Proteomes" id="UP001596067">
    <property type="component" value="Unassembled WGS sequence"/>
</dbReference>
<gene>
    <name evidence="2" type="ORF">ACFP0N_07070</name>
</gene>
<organism evidence="2 3">
    <name type="scientific">Kitasatospora aburaviensis</name>
    <dbReference type="NCBI Taxonomy" id="67265"/>
    <lineage>
        <taxon>Bacteria</taxon>
        <taxon>Bacillati</taxon>
        <taxon>Actinomycetota</taxon>
        <taxon>Actinomycetes</taxon>
        <taxon>Kitasatosporales</taxon>
        <taxon>Streptomycetaceae</taxon>
        <taxon>Kitasatospora</taxon>
    </lineage>
</organism>
<feature type="region of interest" description="Disordered" evidence="1">
    <location>
        <begin position="1"/>
        <end position="23"/>
    </location>
</feature>
<sequence length="292" mass="28102">MAPEPVRRGVALTGRTDGRRPTRARAVAVGGALLAQVWWLGAPGALAATAEPLPEPVNRTVGRAPGGGSAPDGGSAERPAAEDRENGPGEGSGNRGEPADRTGRGRGSASADGQSRAAGRARVGDVLQGRIRAGGLPLPGQPAAVPDAFAIASGLLDAVPVQARTAQARASRDGEGPESAAPAGRSGAAAGRPAPPSPGPNGAAAPPSVHGSADRPGSTAGPGGTGVPGTAAAAERTAPHENLAAVDPAVVTADPAGHGLAGTGTAVLAPIAAGLLLTGAAMCKHRGLPRGH</sequence>
<dbReference type="RefSeq" id="WP_313763863.1">
    <property type="nucleotide sequence ID" value="NZ_BAAAVH010000034.1"/>
</dbReference>
<evidence type="ECO:0000256" key="1">
    <source>
        <dbReference type="SAM" id="MobiDB-lite"/>
    </source>
</evidence>
<dbReference type="EMBL" id="JBHSOD010000006">
    <property type="protein sequence ID" value="MFC5884743.1"/>
    <property type="molecule type" value="Genomic_DNA"/>
</dbReference>
<name>A0ABW1ET08_9ACTN</name>
<evidence type="ECO:0000313" key="2">
    <source>
        <dbReference type="EMBL" id="MFC5884743.1"/>
    </source>
</evidence>
<feature type="region of interest" description="Disordered" evidence="1">
    <location>
        <begin position="55"/>
        <end position="122"/>
    </location>
</feature>
<evidence type="ECO:0008006" key="4">
    <source>
        <dbReference type="Google" id="ProtNLM"/>
    </source>
</evidence>
<evidence type="ECO:0000313" key="3">
    <source>
        <dbReference type="Proteomes" id="UP001596067"/>
    </source>
</evidence>
<feature type="region of interest" description="Disordered" evidence="1">
    <location>
        <begin position="166"/>
        <end position="236"/>
    </location>
</feature>
<reference evidence="3" key="1">
    <citation type="journal article" date="2019" name="Int. J. Syst. Evol. Microbiol.">
        <title>The Global Catalogue of Microorganisms (GCM) 10K type strain sequencing project: providing services to taxonomists for standard genome sequencing and annotation.</title>
        <authorList>
            <consortium name="The Broad Institute Genomics Platform"/>
            <consortium name="The Broad Institute Genome Sequencing Center for Infectious Disease"/>
            <person name="Wu L."/>
            <person name="Ma J."/>
        </authorList>
    </citation>
    <scope>NUCLEOTIDE SEQUENCE [LARGE SCALE GENOMIC DNA]</scope>
    <source>
        <strain evidence="3">CGMCC 4.1469</strain>
    </source>
</reference>
<keyword evidence="3" id="KW-1185">Reference proteome</keyword>
<proteinExistence type="predicted"/>
<accession>A0ABW1ET08</accession>